<evidence type="ECO:0000313" key="3">
    <source>
        <dbReference type="Proteomes" id="UP000007800"/>
    </source>
</evidence>
<keyword evidence="1" id="KW-0732">Signal</keyword>
<dbReference type="InParanoid" id="C5L1Q3"/>
<feature type="chain" id="PRO_5002954735" evidence="1">
    <location>
        <begin position="18"/>
        <end position="165"/>
    </location>
</feature>
<dbReference type="GeneID" id="9065776"/>
<sequence>MYSFILLIALFTVLGSGYDIRKLSVEAPEQSYDGSIDQGQNTDTGGLVWDSGRPYYGKPTDCTWSGGRMVGSCDCPNQQSKFVISTPDPEIGYAICAAECTTASDCPPAPHTASVSVKCILGRCLLDCSGTFEYCLDEDFSFCVDYQMAWKEGTMCQWRLPRTYQ</sequence>
<organism evidence="3">
    <name type="scientific">Perkinsus marinus (strain ATCC 50983 / TXsc)</name>
    <dbReference type="NCBI Taxonomy" id="423536"/>
    <lineage>
        <taxon>Eukaryota</taxon>
        <taxon>Sar</taxon>
        <taxon>Alveolata</taxon>
        <taxon>Perkinsozoa</taxon>
        <taxon>Perkinsea</taxon>
        <taxon>Perkinsida</taxon>
        <taxon>Perkinsidae</taxon>
        <taxon>Perkinsus</taxon>
    </lineage>
</organism>
<reference evidence="2 3" key="1">
    <citation type="submission" date="2008-07" db="EMBL/GenBank/DDBJ databases">
        <authorList>
            <person name="El-Sayed N."/>
            <person name="Caler E."/>
            <person name="Inman J."/>
            <person name="Amedeo P."/>
            <person name="Hass B."/>
            <person name="Wortman J."/>
        </authorList>
    </citation>
    <scope>NUCLEOTIDE SEQUENCE [LARGE SCALE GENOMIC DNA]</scope>
    <source>
        <strain evidence="3">ATCC 50983 / TXsc</strain>
    </source>
</reference>
<keyword evidence="3" id="KW-1185">Reference proteome</keyword>
<evidence type="ECO:0000256" key="1">
    <source>
        <dbReference type="SAM" id="SignalP"/>
    </source>
</evidence>
<evidence type="ECO:0000313" key="2">
    <source>
        <dbReference type="EMBL" id="EER09340.1"/>
    </source>
</evidence>
<proteinExistence type="predicted"/>
<accession>C5L1Q3</accession>
<dbReference type="Proteomes" id="UP000007800">
    <property type="component" value="Unassembled WGS sequence"/>
</dbReference>
<gene>
    <name evidence="2" type="ORF">Pmar_PMAR012955</name>
</gene>
<feature type="signal peptide" evidence="1">
    <location>
        <begin position="1"/>
        <end position="17"/>
    </location>
</feature>
<dbReference type="EMBL" id="GG678384">
    <property type="protein sequence ID" value="EER09340.1"/>
    <property type="molecule type" value="Genomic_DNA"/>
</dbReference>
<dbReference type="RefSeq" id="XP_002777524.1">
    <property type="nucleotide sequence ID" value="XM_002777478.1"/>
</dbReference>
<name>C5L1Q3_PERM5</name>
<dbReference type="AlphaFoldDB" id="C5L1Q3"/>
<protein>
    <submittedName>
        <fullName evidence="2">Uncharacterized protein</fullName>
    </submittedName>
</protein>